<feature type="compositionally biased region" description="Low complexity" evidence="3">
    <location>
        <begin position="408"/>
        <end position="425"/>
    </location>
</feature>
<evidence type="ECO:0000313" key="5">
    <source>
        <dbReference type="EMBL" id="MQM19437.1"/>
    </source>
</evidence>
<feature type="compositionally biased region" description="Basic and acidic residues" evidence="3">
    <location>
        <begin position="133"/>
        <end position="148"/>
    </location>
</feature>
<evidence type="ECO:0000259" key="4">
    <source>
        <dbReference type="PROSITE" id="PS51667"/>
    </source>
</evidence>
<accession>A0A843XK84</accession>
<evidence type="ECO:0000256" key="1">
    <source>
        <dbReference type="ARBA" id="ARBA00023242"/>
    </source>
</evidence>
<name>A0A843XK84_COLES</name>
<dbReference type="PROSITE" id="PS51667">
    <property type="entry name" value="WRC"/>
    <property type="match status" value="1"/>
</dbReference>
<feature type="region of interest" description="Disordered" evidence="3">
    <location>
        <begin position="390"/>
        <end position="449"/>
    </location>
</feature>
<feature type="domain" description="WRC" evidence="4">
    <location>
        <begin position="348"/>
        <end position="392"/>
    </location>
</feature>
<feature type="compositionally biased region" description="Low complexity" evidence="3">
    <location>
        <begin position="270"/>
        <end position="292"/>
    </location>
</feature>
<feature type="compositionally biased region" description="Low complexity" evidence="3">
    <location>
        <begin position="8"/>
        <end position="36"/>
    </location>
</feature>
<dbReference type="PANTHER" id="PTHR34122">
    <property type="entry name" value="EXPRESSED PROTEIN-RELATED"/>
    <property type="match status" value="1"/>
</dbReference>
<reference evidence="5" key="1">
    <citation type="submission" date="2017-07" db="EMBL/GenBank/DDBJ databases">
        <title>Taro Niue Genome Assembly and Annotation.</title>
        <authorList>
            <person name="Atibalentja N."/>
            <person name="Keating K."/>
            <person name="Fields C.J."/>
        </authorList>
    </citation>
    <scope>NUCLEOTIDE SEQUENCE</scope>
    <source>
        <strain evidence="5">Niue_2</strain>
        <tissue evidence="5">Leaf</tissue>
    </source>
</reference>
<comment type="caution">
    <text evidence="2">Lacks conserved residue(s) required for the propagation of feature annotation.</text>
</comment>
<proteinExistence type="predicted"/>
<gene>
    <name evidence="5" type="ORF">Taro_052441</name>
</gene>
<feature type="compositionally biased region" description="Basic and acidic residues" evidence="3">
    <location>
        <begin position="249"/>
        <end position="258"/>
    </location>
</feature>
<evidence type="ECO:0000256" key="2">
    <source>
        <dbReference type="PROSITE-ProRule" id="PRU01002"/>
    </source>
</evidence>
<feature type="compositionally biased region" description="Acidic residues" evidence="3">
    <location>
        <begin position="238"/>
        <end position="248"/>
    </location>
</feature>
<dbReference type="PANTHER" id="PTHR34122:SF1">
    <property type="entry name" value="EXPRESSED PROTEIN"/>
    <property type="match status" value="1"/>
</dbReference>
<feature type="compositionally biased region" description="Acidic residues" evidence="3">
    <location>
        <begin position="429"/>
        <end position="438"/>
    </location>
</feature>
<dbReference type="Proteomes" id="UP000652761">
    <property type="component" value="Unassembled WGS sequence"/>
</dbReference>
<dbReference type="AlphaFoldDB" id="A0A843XK84"/>
<evidence type="ECO:0000256" key="3">
    <source>
        <dbReference type="SAM" id="MobiDB-lite"/>
    </source>
</evidence>
<comment type="caution">
    <text evidence="5">The sequence shown here is derived from an EMBL/GenBank/DDBJ whole genome shotgun (WGS) entry which is preliminary data.</text>
</comment>
<dbReference type="EMBL" id="NMUH01008914">
    <property type="protein sequence ID" value="MQM19437.1"/>
    <property type="molecule type" value="Genomic_DNA"/>
</dbReference>
<feature type="compositionally biased region" description="Gly residues" evidence="3">
    <location>
        <begin position="37"/>
        <end position="76"/>
    </location>
</feature>
<dbReference type="OrthoDB" id="686202at2759"/>
<keyword evidence="1" id="KW-0539">Nucleus</keyword>
<feature type="region of interest" description="Disordered" evidence="3">
    <location>
        <begin position="230"/>
        <end position="306"/>
    </location>
</feature>
<protein>
    <recommendedName>
        <fullName evidence="4">WRC domain-containing protein</fullName>
    </recommendedName>
</protein>
<dbReference type="InterPro" id="IPR014977">
    <property type="entry name" value="WRC_dom"/>
</dbReference>
<evidence type="ECO:0000313" key="6">
    <source>
        <dbReference type="Proteomes" id="UP000652761"/>
    </source>
</evidence>
<keyword evidence="6" id="KW-1185">Reference proteome</keyword>
<feature type="region of interest" description="Disordered" evidence="3">
    <location>
        <begin position="1"/>
        <end position="194"/>
    </location>
</feature>
<sequence length="506" mass="52324">MRIRKRLQSLTSPPDLSSPLPQSMAATAAVPVAATGAAGGKQGEVVAGGGGGGGEKLYGLGSGSGGGGAAGGGGRGLHPNRDLPDQTFHGCTTKPTSPPPSHQLPPDAAAPWGKERSDLAPRGSRFVSGDVPFDDHTRDGEVPKREQEGENGGDGDARRRRNTVVYIGATVAAPKSLGAEAPEPPPGHGGYKALPNGVAAAASAKAEDMAGWGDEAGGFPLKRRRGCCRARGTRSVCGDDDDEEEEEEKMVAEREMKPRAPSNTRRRGVAAASSTTAIATIARSTTAQTSASNYGGVIGAPTGGAAKKSDDVVVKEEGGDVASSAATALVDANRGVGNGKKRRSPAVLMEGSRCSRVNGRGWRCCQQTLVGYSLCEHHLGKGRLRSMSSVRCNGRARKKEDVDNGGAPSQLPSPLQQKQQQQRLSMSGLDEDYCEEEEKPGKRRRKKIGMVKARSISSLLHQPDYSTPTAILAAPEPCPPPSPVPATGAVTACAATPLHDSDSVIT</sequence>
<organism evidence="5 6">
    <name type="scientific">Colocasia esculenta</name>
    <name type="common">Wild taro</name>
    <name type="synonym">Arum esculentum</name>
    <dbReference type="NCBI Taxonomy" id="4460"/>
    <lineage>
        <taxon>Eukaryota</taxon>
        <taxon>Viridiplantae</taxon>
        <taxon>Streptophyta</taxon>
        <taxon>Embryophyta</taxon>
        <taxon>Tracheophyta</taxon>
        <taxon>Spermatophyta</taxon>
        <taxon>Magnoliopsida</taxon>
        <taxon>Liliopsida</taxon>
        <taxon>Araceae</taxon>
        <taxon>Aroideae</taxon>
        <taxon>Colocasieae</taxon>
        <taxon>Colocasia</taxon>
    </lineage>
</organism>
<dbReference type="Pfam" id="PF08879">
    <property type="entry name" value="WRC"/>
    <property type="match status" value="1"/>
</dbReference>